<dbReference type="EMBL" id="FOBL01000015">
    <property type="protein sequence ID" value="SEL91468.1"/>
    <property type="molecule type" value="Genomic_DNA"/>
</dbReference>
<evidence type="ECO:0000313" key="2">
    <source>
        <dbReference type="EMBL" id="SEL91468.1"/>
    </source>
</evidence>
<sequence>MEEHQWLVKQLEQLESDSRDYKQKALLQATIALLEEQEKRREQLQGELDGTLWSPGNWNI</sequence>
<reference evidence="2 3" key="1">
    <citation type="submission" date="2016-10" db="EMBL/GenBank/DDBJ databases">
        <authorList>
            <person name="de Groot N.N."/>
        </authorList>
    </citation>
    <scope>NUCLEOTIDE SEQUENCE [LARGE SCALE GENOMIC DNA]</scope>
    <source>
        <strain evidence="2 3">DSM 19182</strain>
    </source>
</reference>
<proteinExistence type="predicted"/>
<gene>
    <name evidence="1" type="ORF">APU01nite_15220</name>
    <name evidence="2" type="ORF">SAMN04488100_11547</name>
</gene>
<keyword evidence="4" id="KW-1185">Reference proteome</keyword>
<dbReference type="STRING" id="426703.SAMN04488100_11547"/>
<dbReference type="RefSeq" id="WP_091488237.1">
    <property type="nucleotide sequence ID" value="NZ_BJUX01000016.1"/>
</dbReference>
<dbReference type="EMBL" id="BJUX01000016">
    <property type="protein sequence ID" value="GEK89483.1"/>
    <property type="molecule type" value="Genomic_DNA"/>
</dbReference>
<reference evidence="1 4" key="2">
    <citation type="submission" date="2019-07" db="EMBL/GenBank/DDBJ databases">
        <title>Whole genome shotgun sequence of Alkalibacterium putridalgicola NBRC 103243.</title>
        <authorList>
            <person name="Hosoyama A."/>
            <person name="Uohara A."/>
            <person name="Ohji S."/>
            <person name="Ichikawa N."/>
        </authorList>
    </citation>
    <scope>NUCLEOTIDE SEQUENCE [LARGE SCALE GENOMIC DNA]</scope>
    <source>
        <strain evidence="1 4">NBRC 103243</strain>
    </source>
</reference>
<evidence type="ECO:0000313" key="4">
    <source>
        <dbReference type="Proteomes" id="UP000321425"/>
    </source>
</evidence>
<dbReference type="AlphaFoldDB" id="A0A1H7U459"/>
<dbReference type="Proteomes" id="UP000198548">
    <property type="component" value="Unassembled WGS sequence"/>
</dbReference>
<accession>A0A1H7U459</accession>
<name>A0A1H7U459_9LACT</name>
<dbReference type="Proteomes" id="UP000321425">
    <property type="component" value="Unassembled WGS sequence"/>
</dbReference>
<organism evidence="2 3">
    <name type="scientific">Alkalibacterium putridalgicola</name>
    <dbReference type="NCBI Taxonomy" id="426703"/>
    <lineage>
        <taxon>Bacteria</taxon>
        <taxon>Bacillati</taxon>
        <taxon>Bacillota</taxon>
        <taxon>Bacilli</taxon>
        <taxon>Lactobacillales</taxon>
        <taxon>Carnobacteriaceae</taxon>
        <taxon>Alkalibacterium</taxon>
    </lineage>
</organism>
<evidence type="ECO:0000313" key="3">
    <source>
        <dbReference type="Proteomes" id="UP000198548"/>
    </source>
</evidence>
<dbReference type="OrthoDB" id="2918624at2"/>
<evidence type="ECO:0000313" key="1">
    <source>
        <dbReference type="EMBL" id="GEK89483.1"/>
    </source>
</evidence>
<protein>
    <submittedName>
        <fullName evidence="2">Uncharacterized protein</fullName>
    </submittedName>
</protein>